<sequence length="120" mass="13850">MTTTECYTKPSNNGFVSKSESRMNPNKPTGVNTRARSAIFVTQLRRAACGARAQRGTPEVLYPRTFISRPTAAVKRHLNRACVYVTPHLLLRSKSRVFRPLLNNYYTFKYNDVMYRHTMM</sequence>
<evidence type="ECO:0000313" key="3">
    <source>
        <dbReference type="Proteomes" id="UP000299102"/>
    </source>
</evidence>
<comment type="caution">
    <text evidence="2">The sequence shown here is derived from an EMBL/GenBank/DDBJ whole genome shotgun (WGS) entry which is preliminary data.</text>
</comment>
<proteinExistence type="predicted"/>
<evidence type="ECO:0000256" key="1">
    <source>
        <dbReference type="SAM" id="MobiDB-lite"/>
    </source>
</evidence>
<dbReference type="Proteomes" id="UP000299102">
    <property type="component" value="Unassembled WGS sequence"/>
</dbReference>
<feature type="region of interest" description="Disordered" evidence="1">
    <location>
        <begin position="1"/>
        <end position="32"/>
    </location>
</feature>
<organism evidence="2 3">
    <name type="scientific">Eumeta variegata</name>
    <name type="common">Bagworm moth</name>
    <name type="synonym">Eumeta japonica</name>
    <dbReference type="NCBI Taxonomy" id="151549"/>
    <lineage>
        <taxon>Eukaryota</taxon>
        <taxon>Metazoa</taxon>
        <taxon>Ecdysozoa</taxon>
        <taxon>Arthropoda</taxon>
        <taxon>Hexapoda</taxon>
        <taxon>Insecta</taxon>
        <taxon>Pterygota</taxon>
        <taxon>Neoptera</taxon>
        <taxon>Endopterygota</taxon>
        <taxon>Lepidoptera</taxon>
        <taxon>Glossata</taxon>
        <taxon>Ditrysia</taxon>
        <taxon>Tineoidea</taxon>
        <taxon>Psychidae</taxon>
        <taxon>Oiketicinae</taxon>
        <taxon>Eumeta</taxon>
    </lineage>
</organism>
<gene>
    <name evidence="2" type="ORF">EVAR_93685_1</name>
</gene>
<dbReference type="AlphaFoldDB" id="A0A4C1U2M5"/>
<reference evidence="2 3" key="1">
    <citation type="journal article" date="2019" name="Commun. Biol.">
        <title>The bagworm genome reveals a unique fibroin gene that provides high tensile strength.</title>
        <authorList>
            <person name="Kono N."/>
            <person name="Nakamura H."/>
            <person name="Ohtoshi R."/>
            <person name="Tomita M."/>
            <person name="Numata K."/>
            <person name="Arakawa K."/>
        </authorList>
    </citation>
    <scope>NUCLEOTIDE SEQUENCE [LARGE SCALE GENOMIC DNA]</scope>
</reference>
<evidence type="ECO:0000313" key="2">
    <source>
        <dbReference type="EMBL" id="GBP20571.1"/>
    </source>
</evidence>
<name>A0A4C1U2M5_EUMVA</name>
<protein>
    <submittedName>
        <fullName evidence="2">Uncharacterized protein</fullName>
    </submittedName>
</protein>
<keyword evidence="3" id="KW-1185">Reference proteome</keyword>
<dbReference type="EMBL" id="BGZK01000120">
    <property type="protein sequence ID" value="GBP20571.1"/>
    <property type="molecule type" value="Genomic_DNA"/>
</dbReference>
<accession>A0A4C1U2M5</accession>